<gene>
    <name evidence="2" type="ORF">POCTA_138.1.T0920104</name>
</gene>
<dbReference type="AlphaFoldDB" id="A0A8S1WHX5"/>
<sequence>MVFYLVIYIRRIQIQLIFHNVNCNLYLIIFIVVVNQNIRIAVQLPVKDLCSQFYTKNDSPENTLGEGFDLAQNNSLIKYLRYHNAFVKSRKVVDQQQMLENFHRIYQIIGDKTSYYLFYQSKG</sequence>
<dbReference type="EMBL" id="CAJJDP010000091">
    <property type="protein sequence ID" value="CAD8188240.1"/>
    <property type="molecule type" value="Genomic_DNA"/>
</dbReference>
<keyword evidence="3" id="KW-1185">Reference proteome</keyword>
<keyword evidence="1" id="KW-0812">Transmembrane</keyword>
<organism evidence="2 3">
    <name type="scientific">Paramecium octaurelia</name>
    <dbReference type="NCBI Taxonomy" id="43137"/>
    <lineage>
        <taxon>Eukaryota</taxon>
        <taxon>Sar</taxon>
        <taxon>Alveolata</taxon>
        <taxon>Ciliophora</taxon>
        <taxon>Intramacronucleata</taxon>
        <taxon>Oligohymenophorea</taxon>
        <taxon>Peniculida</taxon>
        <taxon>Parameciidae</taxon>
        <taxon>Paramecium</taxon>
    </lineage>
</organism>
<protein>
    <submittedName>
        <fullName evidence="2">Uncharacterized protein</fullName>
    </submittedName>
</protein>
<evidence type="ECO:0000313" key="2">
    <source>
        <dbReference type="EMBL" id="CAD8188240.1"/>
    </source>
</evidence>
<name>A0A8S1WHX5_PAROT</name>
<keyword evidence="1" id="KW-1133">Transmembrane helix</keyword>
<dbReference type="Proteomes" id="UP000683925">
    <property type="component" value="Unassembled WGS sequence"/>
</dbReference>
<feature type="transmembrane region" description="Helical" evidence="1">
    <location>
        <begin position="12"/>
        <end position="34"/>
    </location>
</feature>
<comment type="caution">
    <text evidence="2">The sequence shown here is derived from an EMBL/GenBank/DDBJ whole genome shotgun (WGS) entry which is preliminary data.</text>
</comment>
<keyword evidence="1" id="KW-0472">Membrane</keyword>
<reference evidence="2" key="1">
    <citation type="submission" date="2021-01" db="EMBL/GenBank/DDBJ databases">
        <authorList>
            <consortium name="Genoscope - CEA"/>
            <person name="William W."/>
        </authorList>
    </citation>
    <scope>NUCLEOTIDE SEQUENCE</scope>
</reference>
<evidence type="ECO:0000313" key="3">
    <source>
        <dbReference type="Proteomes" id="UP000683925"/>
    </source>
</evidence>
<accession>A0A8S1WHX5</accession>
<evidence type="ECO:0000256" key="1">
    <source>
        <dbReference type="SAM" id="Phobius"/>
    </source>
</evidence>
<proteinExistence type="predicted"/>